<sequence>MPHHNSYRPPRWSRSNTQEPYRVRRPHNRGRVNQVTAGQEQLPDRNAVDDQPPVWRNPPQVEEPSAASYSDTSVSGVYIFSDQAMWPEPAVQDTIGIDGTFNSNHYPDHFTVGESVQEGLPMTYHVQYGQTEASLSPEVSPTDGVAAVSETTYDLSEPTPWSEYQVDRTDHAWTVPARQGWVTEISSDPVDRRWSMHARQGSVAAFPGDSVAPILSSSDIIQEHDDDTTPEDRVREFLKIKMLLYENLATGFLSDNPTPHTETYPTMTQSIVIISDVGARCERCWKLQGYKDMSMCGPAYCRRSEPKTVAFRTLSRTGDWGRPQVCFLCIAMASKRTAEEGVELKAPKNKRHKTSRTDPTSGQRGAFGDLGGGTTAPGDSDLDCEDDSEALAYLRSVRTQASTIPHVLVAKKAGPPPPPQASEGNIQDGEGHHADRTIYEDGIGDFRGYYQDGAYVACPEEEEGEFYDEEYEGDEQDEAESENSDEPEVSGAAGDRPRNSGADEIRDAYFASITSRYTALRNLLQTEPPESVVAALPVTHPTEVGDWKRGVDTFQKWQGRLRGTDPIPAQIAAMHKDSIFRLLRVLLTCKFLRKRTQLRERTSRWVWALLARLPDKGELDYMEVGWIRELGKRAVLLMVSLAELEVLREHYDVAGSSPGDQDEYEIGADVDDCFDDALSQGSPVNAVNVPIPEITEDQAEDALSPGLFSTSNHAHPSPRRSADANHETNNPSLHTPCADETSDVEMQLESDMEDGEVAGELPSPPRSDPISDIETAKARLLARLNSDMSDDGEIKEDDGSKQAAQATAEGEQEEEGYEMAESEEGADHERYKELDRAQVNERATLNMILTVAGEFYGQRDLLEFRNPFGGLQFD</sequence>
<feature type="region of interest" description="Disordered" evidence="2">
    <location>
        <begin position="1"/>
        <end position="69"/>
    </location>
</feature>
<gene>
    <name evidence="3" type="ORF">FHL15_000696</name>
</gene>
<dbReference type="PANTHER" id="PTHR12794:SF0">
    <property type="entry name" value="GEM-ASSOCIATED PROTEIN 2"/>
    <property type="match status" value="1"/>
</dbReference>
<evidence type="ECO:0000313" key="3">
    <source>
        <dbReference type="EMBL" id="TRX98622.1"/>
    </source>
</evidence>
<name>A0A553IEI1_9PEZI</name>
<reference evidence="4" key="1">
    <citation type="submission" date="2019-06" db="EMBL/GenBank/DDBJ databases">
        <title>Draft genome sequence of the griseofulvin-producing fungus Xylaria cubensis strain G536.</title>
        <authorList>
            <person name="Mead M.E."/>
            <person name="Raja H.A."/>
            <person name="Steenwyk J.L."/>
            <person name="Knowles S.L."/>
            <person name="Oberlies N.H."/>
            <person name="Rokas A."/>
        </authorList>
    </citation>
    <scope>NUCLEOTIDE SEQUENCE [LARGE SCALE GENOMIC DNA]</scope>
    <source>
        <strain evidence="4">G536</strain>
    </source>
</reference>
<keyword evidence="4" id="KW-1185">Reference proteome</keyword>
<evidence type="ECO:0000256" key="2">
    <source>
        <dbReference type="SAM" id="MobiDB-lite"/>
    </source>
</evidence>
<dbReference type="InterPro" id="IPR035426">
    <property type="entry name" value="Gemin2/Brr1"/>
</dbReference>
<feature type="compositionally biased region" description="Acidic residues" evidence="2">
    <location>
        <begin position="466"/>
        <end position="488"/>
    </location>
</feature>
<feature type="region of interest" description="Disordered" evidence="2">
    <location>
        <begin position="786"/>
        <end position="829"/>
    </location>
</feature>
<evidence type="ECO:0000313" key="4">
    <source>
        <dbReference type="Proteomes" id="UP000319160"/>
    </source>
</evidence>
<dbReference type="Gene3D" id="1.20.58.1070">
    <property type="match status" value="1"/>
</dbReference>
<feature type="region of interest" description="Disordered" evidence="2">
    <location>
        <begin position="410"/>
        <end position="432"/>
    </location>
</feature>
<feature type="region of interest" description="Disordered" evidence="2">
    <location>
        <begin position="340"/>
        <end position="384"/>
    </location>
</feature>
<dbReference type="OrthoDB" id="428895at2759"/>
<dbReference type="GO" id="GO:0005634">
    <property type="term" value="C:nucleus"/>
    <property type="evidence" value="ECO:0007669"/>
    <property type="project" value="TreeGrafter"/>
</dbReference>
<organism evidence="3 4">
    <name type="scientific">Xylaria flabelliformis</name>
    <dbReference type="NCBI Taxonomy" id="2512241"/>
    <lineage>
        <taxon>Eukaryota</taxon>
        <taxon>Fungi</taxon>
        <taxon>Dikarya</taxon>
        <taxon>Ascomycota</taxon>
        <taxon>Pezizomycotina</taxon>
        <taxon>Sordariomycetes</taxon>
        <taxon>Xylariomycetidae</taxon>
        <taxon>Xylariales</taxon>
        <taxon>Xylariaceae</taxon>
        <taxon>Xylaria</taxon>
    </lineage>
</organism>
<comment type="similarity">
    <text evidence="1">Belongs to the gemin-2 family.</text>
</comment>
<dbReference type="Pfam" id="PF04938">
    <property type="entry name" value="SIP1"/>
    <property type="match status" value="1"/>
</dbReference>
<dbReference type="GO" id="GO:0032797">
    <property type="term" value="C:SMN complex"/>
    <property type="evidence" value="ECO:0007669"/>
    <property type="project" value="TreeGrafter"/>
</dbReference>
<feature type="region of interest" description="Disordered" evidence="2">
    <location>
        <begin position="466"/>
        <end position="503"/>
    </location>
</feature>
<dbReference type="EMBL" id="VFLP01000002">
    <property type="protein sequence ID" value="TRX98622.1"/>
    <property type="molecule type" value="Genomic_DNA"/>
</dbReference>
<dbReference type="Proteomes" id="UP000319160">
    <property type="component" value="Unassembled WGS sequence"/>
</dbReference>
<dbReference type="GO" id="GO:0000387">
    <property type="term" value="P:spliceosomal snRNP assembly"/>
    <property type="evidence" value="ECO:0007669"/>
    <property type="project" value="InterPro"/>
</dbReference>
<feature type="compositionally biased region" description="Acidic residues" evidence="2">
    <location>
        <begin position="810"/>
        <end position="824"/>
    </location>
</feature>
<proteinExistence type="inferred from homology"/>
<comment type="caution">
    <text evidence="3">The sequence shown here is derived from an EMBL/GenBank/DDBJ whole genome shotgun (WGS) entry which is preliminary data.</text>
</comment>
<dbReference type="PANTHER" id="PTHR12794">
    <property type="entry name" value="GEMIN2"/>
    <property type="match status" value="1"/>
</dbReference>
<feature type="region of interest" description="Disordered" evidence="2">
    <location>
        <begin position="704"/>
        <end position="739"/>
    </location>
</feature>
<protein>
    <submittedName>
        <fullName evidence="3">Uncharacterized protein</fullName>
    </submittedName>
</protein>
<dbReference type="AlphaFoldDB" id="A0A553IEI1"/>
<accession>A0A553IEI1</accession>
<evidence type="ECO:0000256" key="1">
    <source>
        <dbReference type="ARBA" id="ARBA00025758"/>
    </source>
</evidence>